<protein>
    <submittedName>
        <fullName evidence="2">Uncharacterized protein</fullName>
    </submittedName>
</protein>
<feature type="transmembrane region" description="Helical" evidence="1">
    <location>
        <begin position="6"/>
        <end position="34"/>
    </location>
</feature>
<keyword evidence="3" id="KW-1185">Reference proteome</keyword>
<keyword evidence="1" id="KW-1133">Transmembrane helix</keyword>
<comment type="caution">
    <text evidence="2">The sequence shown here is derived from an EMBL/GenBank/DDBJ whole genome shotgun (WGS) entry which is preliminary data.</text>
</comment>
<dbReference type="RefSeq" id="WP_173730182.1">
    <property type="nucleotide sequence ID" value="NZ_JABTTE010000003.1"/>
</dbReference>
<keyword evidence="1" id="KW-0812">Transmembrane</keyword>
<dbReference type="EMBL" id="JABTTE010000003">
    <property type="protein sequence ID" value="NSL50982.1"/>
    <property type="molecule type" value="Genomic_DNA"/>
</dbReference>
<dbReference type="AlphaFoldDB" id="A0A8J8GCP5"/>
<dbReference type="Proteomes" id="UP000625804">
    <property type="component" value="Unassembled WGS sequence"/>
</dbReference>
<keyword evidence="1" id="KW-0472">Membrane</keyword>
<gene>
    <name evidence="2" type="ORF">HR057_04280</name>
</gene>
<reference evidence="2" key="1">
    <citation type="submission" date="2020-06" db="EMBL/GenBank/DDBJ databases">
        <title>A novel thermopfilic bacterium from Erzurum, Turkey.</title>
        <authorList>
            <person name="Adiguzel A."/>
            <person name="Ay H."/>
            <person name="Baltaci M.O."/>
        </authorList>
    </citation>
    <scope>NUCLEOTIDE SEQUENCE</scope>
    <source>
        <strain evidence="2">P2</strain>
    </source>
</reference>
<evidence type="ECO:0000256" key="1">
    <source>
        <dbReference type="SAM" id="Phobius"/>
    </source>
</evidence>
<organism evidence="2 3">
    <name type="scientific">Calidifontibacillus erzurumensis</name>
    <dbReference type="NCBI Taxonomy" id="2741433"/>
    <lineage>
        <taxon>Bacteria</taxon>
        <taxon>Bacillati</taxon>
        <taxon>Bacillota</taxon>
        <taxon>Bacilli</taxon>
        <taxon>Bacillales</taxon>
        <taxon>Bacillaceae</taxon>
        <taxon>Calidifontibacillus/Schinkia group</taxon>
        <taxon>Calidifontibacillus</taxon>
    </lineage>
</organism>
<evidence type="ECO:0000313" key="2">
    <source>
        <dbReference type="EMBL" id="NSL50982.1"/>
    </source>
</evidence>
<accession>A0A8J8GCP5</accession>
<sequence length="53" mass="6330">MKNWYYTFYFLIIGIISFVTHEIVTFLMLGFVLITLHNIHSTLKEILHLMKGK</sequence>
<name>A0A8J8GCP5_9BACI</name>
<proteinExistence type="predicted"/>
<evidence type="ECO:0000313" key="3">
    <source>
        <dbReference type="Proteomes" id="UP000625804"/>
    </source>
</evidence>